<feature type="transmembrane region" description="Helical" evidence="1">
    <location>
        <begin position="129"/>
        <end position="148"/>
    </location>
</feature>
<protein>
    <recommendedName>
        <fullName evidence="4">Sap-like sulfolipid-1-addressing protein</fullName>
    </recommendedName>
</protein>
<accession>A0ABU0TZ27</accession>
<feature type="transmembrane region" description="Helical" evidence="1">
    <location>
        <begin position="41"/>
        <end position="63"/>
    </location>
</feature>
<sequence>MDDIARWAAALMTMIGLGLTLGLNPALYGATAEMLAQNTRIAARMAWMIGGLASGATLLYVLLQSFDPAEFVAVAQRRTAEAVLDRRVDLTAGALFLVGAAAMAWWKVRVPIRPRARTPAKSRSRSWSYYVLGISCSVIGFTTLPIMYMTGRVADGVSDHPLLRWLAYAVFLVALAAPFVLLATAWVHFPTTAARVNRVYTRVIDMDHRWVYAAVLGVAGVACLVLGVMPWR</sequence>
<feature type="transmembrane region" description="Helical" evidence="1">
    <location>
        <begin position="168"/>
        <end position="189"/>
    </location>
</feature>
<evidence type="ECO:0000256" key="1">
    <source>
        <dbReference type="SAM" id="Phobius"/>
    </source>
</evidence>
<evidence type="ECO:0008006" key="4">
    <source>
        <dbReference type="Google" id="ProtNLM"/>
    </source>
</evidence>
<feature type="transmembrane region" description="Helical" evidence="1">
    <location>
        <begin position="90"/>
        <end position="108"/>
    </location>
</feature>
<comment type="caution">
    <text evidence="2">The sequence shown here is derived from an EMBL/GenBank/DDBJ whole genome shotgun (WGS) entry which is preliminary data.</text>
</comment>
<gene>
    <name evidence="2" type="ORF">QE412_003487</name>
</gene>
<feature type="transmembrane region" description="Helical" evidence="1">
    <location>
        <begin position="210"/>
        <end position="231"/>
    </location>
</feature>
<proteinExistence type="predicted"/>
<keyword evidence="1" id="KW-1133">Transmembrane helix</keyword>
<dbReference type="RefSeq" id="WP_307486813.1">
    <property type="nucleotide sequence ID" value="NZ_JAUTBF010000001.1"/>
</dbReference>
<keyword evidence="1" id="KW-0812">Transmembrane</keyword>
<keyword evidence="3" id="KW-1185">Reference proteome</keyword>
<name>A0ABU0TZ27_MICTR</name>
<dbReference type="Proteomes" id="UP001226691">
    <property type="component" value="Unassembled WGS sequence"/>
</dbReference>
<keyword evidence="1" id="KW-0472">Membrane</keyword>
<feature type="transmembrane region" description="Helical" evidence="1">
    <location>
        <begin position="6"/>
        <end position="29"/>
    </location>
</feature>
<dbReference type="EMBL" id="JAUTBF010000001">
    <property type="protein sequence ID" value="MDQ1124914.1"/>
    <property type="molecule type" value="Genomic_DNA"/>
</dbReference>
<evidence type="ECO:0000313" key="3">
    <source>
        <dbReference type="Proteomes" id="UP001226691"/>
    </source>
</evidence>
<evidence type="ECO:0000313" key="2">
    <source>
        <dbReference type="EMBL" id="MDQ1124914.1"/>
    </source>
</evidence>
<reference evidence="2 3" key="1">
    <citation type="submission" date="2023-07" db="EMBL/GenBank/DDBJ databases">
        <title>Functional and genomic diversity of the sorghum phyllosphere microbiome.</title>
        <authorList>
            <person name="Shade A."/>
        </authorList>
    </citation>
    <scope>NUCLEOTIDE SEQUENCE [LARGE SCALE GENOMIC DNA]</scope>
    <source>
        <strain evidence="2 3">SORGH_AS_1207</strain>
    </source>
</reference>
<organism evidence="2 3">
    <name type="scientific">Microbacterium trichothecenolyticum</name>
    <name type="common">Aureobacterium trichothecenolyticum</name>
    <dbReference type="NCBI Taxonomy" id="69370"/>
    <lineage>
        <taxon>Bacteria</taxon>
        <taxon>Bacillati</taxon>
        <taxon>Actinomycetota</taxon>
        <taxon>Actinomycetes</taxon>
        <taxon>Micrococcales</taxon>
        <taxon>Microbacteriaceae</taxon>
        <taxon>Microbacterium</taxon>
    </lineage>
</organism>